<name>A0A9Q9YBH5_CYPCA</name>
<dbReference type="KEGG" id="ccar:122145700"/>
<evidence type="ECO:0000256" key="2">
    <source>
        <dbReference type="ARBA" id="ARBA00022490"/>
    </source>
</evidence>
<evidence type="ECO:0000256" key="3">
    <source>
        <dbReference type="ARBA" id="ARBA00022588"/>
    </source>
</evidence>
<keyword evidence="3" id="KW-0399">Innate immunity</keyword>
<dbReference type="Pfam" id="PF23679">
    <property type="entry name" value="UPA-FIIND"/>
    <property type="match status" value="1"/>
</dbReference>
<dbReference type="PANTHER" id="PTHR46985:SF2">
    <property type="entry name" value="APOPTOSIS-ASSOCIATED SPECK-LIKE PROTEIN CONTAINING A CARD"/>
    <property type="match status" value="1"/>
</dbReference>
<dbReference type="PANTHER" id="PTHR46985">
    <property type="entry name" value="NACHT, LRR AND PYD DOMAINS-CONTAINING PROTEIN 1"/>
    <property type="match status" value="1"/>
</dbReference>
<comment type="subcellular location">
    <subcellularLocation>
        <location evidence="1">Cytoplasm</location>
        <location evidence="1">Cytosol</location>
    </subcellularLocation>
</comment>
<keyword evidence="2" id="KW-0963">Cytoplasm</keyword>
<dbReference type="GO" id="GO:0045087">
    <property type="term" value="P:innate immune response"/>
    <property type="evidence" value="ECO:0007669"/>
    <property type="project" value="UniProtKB-KW"/>
</dbReference>
<dbReference type="Pfam" id="PF13553">
    <property type="entry name" value="FIIND"/>
    <property type="match status" value="1"/>
</dbReference>
<dbReference type="RefSeq" id="XP_042617159.1">
    <property type="nucleotide sequence ID" value="XM_042761225.1"/>
</dbReference>
<dbReference type="InterPro" id="IPR025307">
    <property type="entry name" value="FIIND_dom"/>
</dbReference>
<protein>
    <submittedName>
        <fullName evidence="6">NACHT, LRR and PYD domains-containing protein 1 homolog</fullName>
    </submittedName>
</protein>
<accession>A0A9Q9YBH5</accession>
<dbReference type="GeneID" id="122145700"/>
<organism evidence="6">
    <name type="scientific">Cyprinus carpio</name>
    <name type="common">Common carp</name>
    <dbReference type="NCBI Taxonomy" id="7962"/>
    <lineage>
        <taxon>Eukaryota</taxon>
        <taxon>Metazoa</taxon>
        <taxon>Chordata</taxon>
        <taxon>Craniata</taxon>
        <taxon>Vertebrata</taxon>
        <taxon>Euteleostomi</taxon>
        <taxon>Actinopterygii</taxon>
        <taxon>Neopterygii</taxon>
        <taxon>Teleostei</taxon>
        <taxon>Ostariophysi</taxon>
        <taxon>Cypriniformes</taxon>
        <taxon>Cyprinidae</taxon>
        <taxon>Cyprininae</taxon>
        <taxon>Cyprinus</taxon>
    </lineage>
</organism>
<evidence type="ECO:0000256" key="4">
    <source>
        <dbReference type="ARBA" id="ARBA00022859"/>
    </source>
</evidence>
<sequence length="492" mass="56405">METEDQSFDVSSILSNIESATEMIKKTIEELESDSDPVQPCSVRSMPRVLCDTKKKMIASGAVKHDHKMMRFMKDLKKTQKPFPAIQKLFQEETSYKLRNAYNKMGIDTKGCETCELEDDSEWEVQTPSEVTADANIKYSVSSSAGQHECSETGLRWRSDSDVSLEYQFVDWESLHEDIMKNYKPCGTLMDITVTSGTLEEIHLPHFICVDSVSSSDDAVKALHVNGSEASLERCELTRFHAKLLNPTFSLLGVIAHLHQYFTMKFHCETLIYRNKIAALNLHVYLILKNKKLKKDVKEKEKHNMEIVKPSPDKALKIDDCYTLKTSCDSRIKPQNLKLTPCKANFFDLYIQAAKKPIELYIMTKKDKTIWEVNIESDEFNINSPVCYQPAETVETDTAPKRERCKNSKDAEFVEKHEKELIRRVSLVKPIADDMKPLIGDEKYQIILKSLSTFDQMRALLSFLKTDALKEKLYQSLKIHEHSLVEDLESSG</sequence>
<dbReference type="PROSITE" id="PS51830">
    <property type="entry name" value="FIIND"/>
    <property type="match status" value="1"/>
</dbReference>
<dbReference type="InterPro" id="IPR051249">
    <property type="entry name" value="NLRP_Inflammasome"/>
</dbReference>
<dbReference type="AlphaFoldDB" id="A0A9Q9YBH5"/>
<dbReference type="OrthoDB" id="8869108at2759"/>
<gene>
    <name evidence="6" type="primary">LOC122145700</name>
</gene>
<reference evidence="6" key="1">
    <citation type="submission" date="2025-08" db="UniProtKB">
        <authorList>
            <consortium name="RefSeq"/>
        </authorList>
    </citation>
    <scope>IDENTIFICATION</scope>
    <source>
        <tissue evidence="6">Muscle</tissue>
    </source>
</reference>
<dbReference type="Proteomes" id="UP001155660">
    <property type="component" value="Chromosome A7"/>
</dbReference>
<evidence type="ECO:0000259" key="5">
    <source>
        <dbReference type="PROSITE" id="PS51830"/>
    </source>
</evidence>
<evidence type="ECO:0000256" key="1">
    <source>
        <dbReference type="ARBA" id="ARBA00004514"/>
    </source>
</evidence>
<feature type="domain" description="FIIND" evidence="5">
    <location>
        <begin position="119"/>
        <end position="389"/>
    </location>
</feature>
<evidence type="ECO:0000313" key="6">
    <source>
        <dbReference type="RefSeq" id="XP_042617159.1"/>
    </source>
</evidence>
<keyword evidence="4" id="KW-0391">Immunity</keyword>
<dbReference type="GO" id="GO:0005829">
    <property type="term" value="C:cytosol"/>
    <property type="evidence" value="ECO:0007669"/>
    <property type="project" value="UniProtKB-SubCell"/>
</dbReference>
<proteinExistence type="predicted"/>